<evidence type="ECO:0008006" key="3">
    <source>
        <dbReference type="Google" id="ProtNLM"/>
    </source>
</evidence>
<accession>A0ABX1C7N5</accession>
<gene>
    <name evidence="1" type="ORF">HCN52_03150</name>
</gene>
<proteinExistence type="predicted"/>
<sequence>MVRAPRRVAVGHCAGRAPPRCRPRPTRRDIISTLRKRSAALGGGALLLVVAAASGCQFQQAAGAGAGVGAAVDQLMSREAVTLEATFPADPEAIHAYLERSAELTDSPAPGPHDAEVLSTLELTAVAGDPEGETAMRDLDPGDPLSTALSVGFGGKDAVGIKQIDGGLYLRIGADTLVQDALGGDRDAVTAAERFMERAAQLPPSLDTASRALRGAWVLVDPFLYRAYGDALDIGAGVDRELTDRMAHALTDSAPLLNSEHQWAMLAELETAVAEDATLRGTGTEHGAERVELRLTAARAGQALGPLLDLLTQQSDRFGLTPVVHDPVDPDAPFTAELAIRNGVLSEVNLDLGQFAGEDFPELPLRLYLNGGSAISLTAPEAPMLHPDDLTVALLYLDLREQQRREDPDRADVPGPMQP</sequence>
<dbReference type="RefSeq" id="WP_168086798.1">
    <property type="nucleotide sequence ID" value="NZ_BHZH01000221.1"/>
</dbReference>
<evidence type="ECO:0000313" key="1">
    <source>
        <dbReference type="EMBL" id="NJQ13963.1"/>
    </source>
</evidence>
<dbReference type="EMBL" id="JAAVJC010000012">
    <property type="protein sequence ID" value="NJQ13963.1"/>
    <property type="molecule type" value="Genomic_DNA"/>
</dbReference>
<name>A0ABX1C7N5_9ACTN</name>
<dbReference type="Proteomes" id="UP000727056">
    <property type="component" value="Unassembled WGS sequence"/>
</dbReference>
<organism evidence="1 2">
    <name type="scientific">Streptomyces bohaiensis</name>
    <dbReference type="NCBI Taxonomy" id="1431344"/>
    <lineage>
        <taxon>Bacteria</taxon>
        <taxon>Bacillati</taxon>
        <taxon>Actinomycetota</taxon>
        <taxon>Actinomycetes</taxon>
        <taxon>Kitasatosporales</taxon>
        <taxon>Streptomycetaceae</taxon>
        <taxon>Streptomyces</taxon>
    </lineage>
</organism>
<protein>
    <recommendedName>
        <fullName evidence="3">DUF3352 domain-containing protein</fullName>
    </recommendedName>
</protein>
<comment type="caution">
    <text evidence="1">The sequence shown here is derived from an EMBL/GenBank/DDBJ whole genome shotgun (WGS) entry which is preliminary data.</text>
</comment>
<evidence type="ECO:0000313" key="2">
    <source>
        <dbReference type="Proteomes" id="UP000727056"/>
    </source>
</evidence>
<reference evidence="1 2" key="1">
    <citation type="submission" date="2020-03" db="EMBL/GenBank/DDBJ databases">
        <title>Draft genome of Streptomyces sp. ventii, isolated from the Axial Seamount in the Pacific Ocean, and resequencing of the two type strains Streptomyces lonarensis strain NCL 716 and Streptomyces bohaiensis strain 11A07.</title>
        <authorList>
            <person name="Loughran R.M."/>
            <person name="Pfannmuller K.M."/>
            <person name="Wasson B.J."/>
            <person name="Deadmond M.C."/>
            <person name="Paddock B.E."/>
            <person name="Koyack M.J."/>
            <person name="Gallegos D.A."/>
            <person name="Mitchell E.A."/>
            <person name="Ushijima B."/>
            <person name="Saw J.H."/>
            <person name="Mcphail K.L."/>
            <person name="Videau P."/>
        </authorList>
    </citation>
    <scope>NUCLEOTIDE SEQUENCE [LARGE SCALE GENOMIC DNA]</scope>
    <source>
        <strain evidence="1 2">11A07</strain>
    </source>
</reference>
<keyword evidence="2" id="KW-1185">Reference proteome</keyword>